<name>A0ABU3LHZ5_9FLAO</name>
<evidence type="ECO:0000313" key="2">
    <source>
        <dbReference type="EMBL" id="MDT7832936.1"/>
    </source>
</evidence>
<organism evidence="2 3">
    <name type="scientific">Asprobacillus argus</name>
    <dbReference type="NCBI Taxonomy" id="3076534"/>
    <lineage>
        <taxon>Bacteria</taxon>
        <taxon>Pseudomonadati</taxon>
        <taxon>Bacteroidota</taxon>
        <taxon>Flavobacteriia</taxon>
        <taxon>Flavobacteriales</taxon>
        <taxon>Flavobacteriaceae</taxon>
        <taxon>Asprobacillus</taxon>
    </lineage>
</organism>
<evidence type="ECO:0000313" key="3">
    <source>
        <dbReference type="Proteomes" id="UP001257277"/>
    </source>
</evidence>
<dbReference type="InterPro" id="IPR007372">
    <property type="entry name" value="Lipid/polyisoprenoid-bd_YceI"/>
</dbReference>
<proteinExistence type="predicted"/>
<dbReference type="SUPFAM" id="SSF101874">
    <property type="entry name" value="YceI-like"/>
    <property type="match status" value="1"/>
</dbReference>
<keyword evidence="3" id="KW-1185">Reference proteome</keyword>
<dbReference type="Proteomes" id="UP001257277">
    <property type="component" value="Unassembled WGS sequence"/>
</dbReference>
<comment type="caution">
    <text evidence="2">The sequence shown here is derived from an EMBL/GenBank/DDBJ whole genome shotgun (WGS) entry which is preliminary data.</text>
</comment>
<accession>A0ABU3LHZ5</accession>
<dbReference type="EMBL" id="JAVTTO010000004">
    <property type="protein sequence ID" value="MDT7832936.1"/>
    <property type="molecule type" value="Genomic_DNA"/>
</dbReference>
<dbReference type="Gene3D" id="2.40.128.110">
    <property type="entry name" value="Lipid/polyisoprenoid-binding, YceI-like"/>
    <property type="match status" value="1"/>
</dbReference>
<sequence length="182" mass="20849">MNKIFTFLFLLTFIADFDSKPNQFIANQGQVSFFSYTPVENIEAKNNQVLSLLDTSNSEIAISMLMRAFIFKKALMYEHFNESYIESDIHPKANFDGKIIDFDASLRESQTRIIKGTLTIHGISKEMDIKATIELKDDAYVISGSFDVVVKDFDIKIPPILASNIAKTINVMFKFEYKPYEE</sequence>
<feature type="domain" description="Lipid/polyisoprenoid-binding YceI-like" evidence="1">
    <location>
        <begin position="52"/>
        <end position="176"/>
    </location>
</feature>
<gene>
    <name evidence="2" type="ORF">RQM59_11130</name>
</gene>
<evidence type="ECO:0000259" key="1">
    <source>
        <dbReference type="Pfam" id="PF04264"/>
    </source>
</evidence>
<reference evidence="2 3" key="1">
    <citation type="submission" date="2023-09" db="EMBL/GenBank/DDBJ databases">
        <title>Novel taxa isolated from Blanes Bay.</title>
        <authorList>
            <person name="Rey-Velasco X."/>
            <person name="Lucena T."/>
        </authorList>
    </citation>
    <scope>NUCLEOTIDE SEQUENCE [LARGE SCALE GENOMIC DNA]</scope>
    <source>
        <strain evidence="2 3">S356</strain>
    </source>
</reference>
<dbReference type="Pfam" id="PF04264">
    <property type="entry name" value="YceI"/>
    <property type="match status" value="1"/>
</dbReference>
<dbReference type="RefSeq" id="WP_349242188.1">
    <property type="nucleotide sequence ID" value="NZ_JAVTTO010000004.1"/>
</dbReference>
<dbReference type="InterPro" id="IPR036761">
    <property type="entry name" value="TTHA0802/YceI-like_sf"/>
</dbReference>
<protein>
    <submittedName>
        <fullName evidence="2">YceI family protein</fullName>
    </submittedName>
</protein>